<organism evidence="1 2">
    <name type="scientific">Salinithrix halophila</name>
    <dbReference type="NCBI Taxonomy" id="1485204"/>
    <lineage>
        <taxon>Bacteria</taxon>
        <taxon>Bacillati</taxon>
        <taxon>Bacillota</taxon>
        <taxon>Bacilli</taxon>
        <taxon>Bacillales</taxon>
        <taxon>Thermoactinomycetaceae</taxon>
        <taxon>Salinithrix</taxon>
    </lineage>
</organism>
<dbReference type="PIRSF" id="PIRSF012608">
    <property type="entry name" value="UCP012608"/>
    <property type="match status" value="1"/>
</dbReference>
<evidence type="ECO:0000313" key="1">
    <source>
        <dbReference type="EMBL" id="MFC4078008.1"/>
    </source>
</evidence>
<name>A0ABV8JM08_9BACL</name>
<dbReference type="EMBL" id="JBHSAP010000018">
    <property type="protein sequence ID" value="MFC4078008.1"/>
    <property type="molecule type" value="Genomic_DNA"/>
</dbReference>
<reference evidence="2" key="1">
    <citation type="journal article" date="2019" name="Int. J. Syst. Evol. Microbiol.">
        <title>The Global Catalogue of Microorganisms (GCM) 10K type strain sequencing project: providing services to taxonomists for standard genome sequencing and annotation.</title>
        <authorList>
            <consortium name="The Broad Institute Genomics Platform"/>
            <consortium name="The Broad Institute Genome Sequencing Center for Infectious Disease"/>
            <person name="Wu L."/>
            <person name="Ma J."/>
        </authorList>
    </citation>
    <scope>NUCLEOTIDE SEQUENCE [LARGE SCALE GENOMIC DNA]</scope>
    <source>
        <strain evidence="2">IBRC-M 10813</strain>
    </source>
</reference>
<dbReference type="Proteomes" id="UP001595843">
    <property type="component" value="Unassembled WGS sequence"/>
</dbReference>
<protein>
    <submittedName>
        <fullName evidence="1">DUF2332 domain-containing protein</fullName>
    </submittedName>
</protein>
<proteinExistence type="predicted"/>
<gene>
    <name evidence="1" type="ORF">ACFOUO_14490</name>
</gene>
<dbReference type="RefSeq" id="WP_380706259.1">
    <property type="nucleotide sequence ID" value="NZ_JBHSAP010000018.1"/>
</dbReference>
<evidence type="ECO:0000313" key="2">
    <source>
        <dbReference type="Proteomes" id="UP001595843"/>
    </source>
</evidence>
<keyword evidence="2" id="KW-1185">Reference proteome</keyword>
<accession>A0ABV8JM08</accession>
<dbReference type="InterPro" id="IPR011200">
    <property type="entry name" value="UCP012608"/>
</dbReference>
<dbReference type="Pfam" id="PF10094">
    <property type="entry name" value="DUF2332"/>
    <property type="match status" value="1"/>
</dbReference>
<comment type="caution">
    <text evidence="1">The sequence shown here is derived from an EMBL/GenBank/DDBJ whole genome shotgun (WGS) entry which is preliminary data.</text>
</comment>
<sequence>MVKKERLSTLFKHFSLHECKNSSNLYEHLAFKVSEDEELLDIASHAQAGQPVPNLLFGAVHYLLLKGKHHELRQFYRSLVNHPQEVERAFPPFRDFCLSFKRELIPILQEKLVQTNEVRRCAYLYPSFCFIYRQVKKPLSLLEIGTSAGLQLLWDLYQYDYGDDRSYGHISSDILIRSEVKGNHQPFLLPESPPVALRFGVDLHINNLSNYEDTLWMRSLIWPEHKERVELFEKTVTVLKEQSLELIQGDGVELLPHIAEQIPEDTALCIFHTHVANQMPEESKLELMNHIQSIGKKRDVFHVYNNMWDRALHLDSFIDGRESNRVLAETEGHARWFEWKM</sequence>